<evidence type="ECO:0000313" key="10">
    <source>
        <dbReference type="EMBL" id="KAH8035705.1"/>
    </source>
</evidence>
<dbReference type="PANTHER" id="PTHR12263">
    <property type="entry name" value="VACUOLAR ATP SYNTHASE SUBUNIT H"/>
    <property type="match status" value="1"/>
</dbReference>
<evidence type="ECO:0000256" key="3">
    <source>
        <dbReference type="ARBA" id="ARBA00022448"/>
    </source>
</evidence>
<keyword evidence="11" id="KW-1185">Reference proteome</keyword>
<dbReference type="InterPro" id="IPR008389">
    <property type="entry name" value="ATPase_V0-cplx_e1/e2_su"/>
</dbReference>
<gene>
    <name evidence="10" type="ORF">HPB51_007949</name>
</gene>
<evidence type="ECO:0000256" key="8">
    <source>
        <dbReference type="ARBA" id="ARBA00023136"/>
    </source>
</evidence>
<evidence type="ECO:0000256" key="2">
    <source>
        <dbReference type="ARBA" id="ARBA00008328"/>
    </source>
</evidence>
<dbReference type="GO" id="GO:0033179">
    <property type="term" value="C:proton-transporting V-type ATPase, V0 domain"/>
    <property type="evidence" value="ECO:0007669"/>
    <property type="project" value="InterPro"/>
</dbReference>
<keyword evidence="6 9" id="KW-1133">Transmembrane helix</keyword>
<dbReference type="AlphaFoldDB" id="A0A9J6EMN8"/>
<keyword evidence="8 9" id="KW-0472">Membrane</keyword>
<dbReference type="GO" id="GO:0046961">
    <property type="term" value="F:proton-transporting ATPase activity, rotational mechanism"/>
    <property type="evidence" value="ECO:0007669"/>
    <property type="project" value="InterPro"/>
</dbReference>
<dbReference type="EMBL" id="JABSTU010000003">
    <property type="protein sequence ID" value="KAH8035705.1"/>
    <property type="molecule type" value="Genomic_DNA"/>
</dbReference>
<reference evidence="10" key="1">
    <citation type="journal article" date="2020" name="Cell">
        <title>Large-Scale Comparative Analyses of Tick Genomes Elucidate Their Genetic Diversity and Vector Capacities.</title>
        <authorList>
            <consortium name="Tick Genome and Microbiome Consortium (TIGMIC)"/>
            <person name="Jia N."/>
            <person name="Wang J."/>
            <person name="Shi W."/>
            <person name="Du L."/>
            <person name="Sun Y."/>
            <person name="Zhan W."/>
            <person name="Jiang J.F."/>
            <person name="Wang Q."/>
            <person name="Zhang B."/>
            <person name="Ji P."/>
            <person name="Bell-Sakyi L."/>
            <person name="Cui X.M."/>
            <person name="Yuan T.T."/>
            <person name="Jiang B.G."/>
            <person name="Yang W.F."/>
            <person name="Lam T.T."/>
            <person name="Chang Q.C."/>
            <person name="Ding S.J."/>
            <person name="Wang X.J."/>
            <person name="Zhu J.G."/>
            <person name="Ruan X.D."/>
            <person name="Zhao L."/>
            <person name="Wei J.T."/>
            <person name="Ye R.Z."/>
            <person name="Que T.C."/>
            <person name="Du C.H."/>
            <person name="Zhou Y.H."/>
            <person name="Cheng J.X."/>
            <person name="Dai P.F."/>
            <person name="Guo W.B."/>
            <person name="Han X.H."/>
            <person name="Huang E.J."/>
            <person name="Li L.F."/>
            <person name="Wei W."/>
            <person name="Gao Y.C."/>
            <person name="Liu J.Z."/>
            <person name="Shao H.Z."/>
            <person name="Wang X."/>
            <person name="Wang C.C."/>
            <person name="Yang T.C."/>
            <person name="Huo Q.B."/>
            <person name="Li W."/>
            <person name="Chen H.Y."/>
            <person name="Chen S.E."/>
            <person name="Zhou L.G."/>
            <person name="Ni X.B."/>
            <person name="Tian J.H."/>
            <person name="Sheng Y."/>
            <person name="Liu T."/>
            <person name="Pan Y.S."/>
            <person name="Xia L.Y."/>
            <person name="Li J."/>
            <person name="Zhao F."/>
            <person name="Cao W.C."/>
        </authorList>
    </citation>
    <scope>NUCLEOTIDE SEQUENCE</scope>
    <source>
        <strain evidence="10">Rmic-2018</strain>
    </source>
</reference>
<keyword evidence="7" id="KW-0406">Ion transport</keyword>
<organism evidence="10 11">
    <name type="scientific">Rhipicephalus microplus</name>
    <name type="common">Cattle tick</name>
    <name type="synonym">Boophilus microplus</name>
    <dbReference type="NCBI Taxonomy" id="6941"/>
    <lineage>
        <taxon>Eukaryota</taxon>
        <taxon>Metazoa</taxon>
        <taxon>Ecdysozoa</taxon>
        <taxon>Arthropoda</taxon>
        <taxon>Chelicerata</taxon>
        <taxon>Arachnida</taxon>
        <taxon>Acari</taxon>
        <taxon>Parasitiformes</taxon>
        <taxon>Ixodida</taxon>
        <taxon>Ixodoidea</taxon>
        <taxon>Ixodidae</taxon>
        <taxon>Rhipicephalinae</taxon>
        <taxon>Rhipicephalus</taxon>
        <taxon>Boophilus</taxon>
    </lineage>
</organism>
<keyword evidence="3" id="KW-0813">Transport</keyword>
<evidence type="ECO:0000313" key="11">
    <source>
        <dbReference type="Proteomes" id="UP000821866"/>
    </source>
</evidence>
<dbReference type="Proteomes" id="UP000821866">
    <property type="component" value="Chromosome 11"/>
</dbReference>
<dbReference type="PANTHER" id="PTHR12263:SF0">
    <property type="entry name" value="V-TYPE PROTON ATPASE SUBUNIT"/>
    <property type="match status" value="1"/>
</dbReference>
<comment type="similarity">
    <text evidence="2">Belongs to the V-ATPase e1/e2 subunit family.</text>
</comment>
<feature type="transmembrane region" description="Helical" evidence="9">
    <location>
        <begin position="6"/>
        <end position="26"/>
    </location>
</feature>
<evidence type="ECO:0000256" key="6">
    <source>
        <dbReference type="ARBA" id="ARBA00022989"/>
    </source>
</evidence>
<evidence type="ECO:0000256" key="1">
    <source>
        <dbReference type="ARBA" id="ARBA00004127"/>
    </source>
</evidence>
<reference evidence="10" key="2">
    <citation type="submission" date="2021-09" db="EMBL/GenBank/DDBJ databases">
        <authorList>
            <person name="Jia N."/>
            <person name="Wang J."/>
            <person name="Shi W."/>
            <person name="Du L."/>
            <person name="Sun Y."/>
            <person name="Zhan W."/>
            <person name="Jiang J."/>
            <person name="Wang Q."/>
            <person name="Zhang B."/>
            <person name="Ji P."/>
            <person name="Sakyi L.B."/>
            <person name="Cui X."/>
            <person name="Yuan T."/>
            <person name="Jiang B."/>
            <person name="Yang W."/>
            <person name="Lam T.T.-Y."/>
            <person name="Chang Q."/>
            <person name="Ding S."/>
            <person name="Wang X."/>
            <person name="Zhu J."/>
            <person name="Ruan X."/>
            <person name="Zhao L."/>
            <person name="Wei J."/>
            <person name="Que T."/>
            <person name="Du C."/>
            <person name="Cheng J."/>
            <person name="Dai P."/>
            <person name="Han X."/>
            <person name="Huang E."/>
            <person name="Gao Y."/>
            <person name="Liu J."/>
            <person name="Shao H."/>
            <person name="Ye R."/>
            <person name="Li L."/>
            <person name="Wei W."/>
            <person name="Wang X."/>
            <person name="Wang C."/>
            <person name="Huo Q."/>
            <person name="Li W."/>
            <person name="Guo W."/>
            <person name="Chen H."/>
            <person name="Chen S."/>
            <person name="Zhou L."/>
            <person name="Zhou L."/>
            <person name="Ni X."/>
            <person name="Tian J."/>
            <person name="Zhou Y."/>
            <person name="Sheng Y."/>
            <person name="Liu T."/>
            <person name="Pan Y."/>
            <person name="Xia L."/>
            <person name="Li J."/>
            <person name="Zhao F."/>
            <person name="Cao W."/>
        </authorList>
    </citation>
    <scope>NUCLEOTIDE SEQUENCE</scope>
    <source>
        <strain evidence="10">Rmic-2018</strain>
        <tissue evidence="10">Larvae</tissue>
    </source>
</reference>
<comment type="subcellular location">
    <subcellularLocation>
        <location evidence="1">Endomembrane system</location>
        <topology evidence="1">Multi-pass membrane protein</topology>
    </subcellularLocation>
</comment>
<feature type="transmembrane region" description="Helical" evidence="9">
    <location>
        <begin position="33"/>
        <end position="56"/>
    </location>
</feature>
<evidence type="ECO:0000256" key="9">
    <source>
        <dbReference type="SAM" id="Phobius"/>
    </source>
</evidence>
<sequence>MPMDERLVASMSAFWLGVAVLSPCFVPRSENRGVIRCMLVCSAACLYLCWLCTYLSQINPLIGPALPKPALLLLDQYWTPGENSSATTAAGHERL</sequence>
<dbReference type="GO" id="GO:0012505">
    <property type="term" value="C:endomembrane system"/>
    <property type="evidence" value="ECO:0007669"/>
    <property type="project" value="UniProtKB-SubCell"/>
</dbReference>
<name>A0A9J6EMN8_RHIMP</name>
<keyword evidence="5" id="KW-0375">Hydrogen ion transport</keyword>
<proteinExistence type="inferred from homology"/>
<comment type="caution">
    <text evidence="10">The sequence shown here is derived from an EMBL/GenBank/DDBJ whole genome shotgun (WGS) entry which is preliminary data.</text>
</comment>
<dbReference type="Pfam" id="PF05493">
    <property type="entry name" value="ATP_synt_H"/>
    <property type="match status" value="1"/>
</dbReference>
<dbReference type="GO" id="GO:0033181">
    <property type="term" value="C:plasma membrane proton-transporting V-type ATPase complex"/>
    <property type="evidence" value="ECO:0007669"/>
    <property type="project" value="TreeGrafter"/>
</dbReference>
<evidence type="ECO:0000256" key="4">
    <source>
        <dbReference type="ARBA" id="ARBA00022692"/>
    </source>
</evidence>
<evidence type="ECO:0000256" key="7">
    <source>
        <dbReference type="ARBA" id="ARBA00023065"/>
    </source>
</evidence>
<accession>A0A9J6EMN8</accession>
<evidence type="ECO:0000256" key="5">
    <source>
        <dbReference type="ARBA" id="ARBA00022781"/>
    </source>
</evidence>
<keyword evidence="4 9" id="KW-0812">Transmembrane</keyword>
<protein>
    <submittedName>
        <fullName evidence="10">Uncharacterized protein</fullName>
    </submittedName>
</protein>